<dbReference type="Proteomes" id="UP000003821">
    <property type="component" value="Unassembled WGS sequence"/>
</dbReference>
<dbReference type="HOGENOM" id="CLU_057476_0_0_9"/>
<feature type="transmembrane region" description="Helical" evidence="9">
    <location>
        <begin position="166"/>
        <end position="187"/>
    </location>
</feature>
<feature type="transmembrane region" description="Helical" evidence="9">
    <location>
        <begin position="223"/>
        <end position="244"/>
    </location>
</feature>
<keyword evidence="3" id="KW-1003">Cell membrane</keyword>
<comment type="similarity">
    <text evidence="1">Belongs to the KdgT transporter family.</text>
</comment>
<evidence type="ECO:0000256" key="2">
    <source>
        <dbReference type="ARBA" id="ARBA00022448"/>
    </source>
</evidence>
<keyword evidence="2" id="KW-0813">Transport</keyword>
<proteinExistence type="inferred from homology"/>
<dbReference type="EMBL" id="ACXU01000021">
    <property type="protein sequence ID" value="EEU12183.1"/>
    <property type="molecule type" value="Genomic_DNA"/>
</dbReference>
<keyword evidence="6" id="KW-0769">Symport</keyword>
<dbReference type="GO" id="GO:0015649">
    <property type="term" value="F:2-keto-3-deoxygluconate:proton symporter activity"/>
    <property type="evidence" value="ECO:0007669"/>
    <property type="project" value="InterPro"/>
</dbReference>
<dbReference type="eggNOG" id="ENOG502Z7JT">
    <property type="taxonomic scope" value="Bacteria"/>
</dbReference>
<evidence type="ECO:0000256" key="8">
    <source>
        <dbReference type="ARBA" id="ARBA00023136"/>
    </source>
</evidence>
<feature type="transmembrane region" description="Helical" evidence="9">
    <location>
        <begin position="52"/>
        <end position="69"/>
    </location>
</feature>
<name>C7HVP3_9FIRM</name>
<dbReference type="AlphaFoldDB" id="C7HVP3"/>
<evidence type="ECO:0000313" key="11">
    <source>
        <dbReference type="Proteomes" id="UP000003821"/>
    </source>
</evidence>
<dbReference type="InterPro" id="IPR004684">
    <property type="entry name" value="2keto-3dGluconate_permease"/>
</dbReference>
<feature type="transmembrane region" description="Helical" evidence="9">
    <location>
        <begin position="106"/>
        <end position="127"/>
    </location>
</feature>
<evidence type="ECO:0000256" key="9">
    <source>
        <dbReference type="SAM" id="Phobius"/>
    </source>
</evidence>
<keyword evidence="11" id="KW-1185">Reference proteome</keyword>
<keyword evidence="5 9" id="KW-0812">Transmembrane</keyword>
<reference evidence="10 11" key="1">
    <citation type="submission" date="2009-08" db="EMBL/GenBank/DDBJ databases">
        <authorList>
            <person name="Muzny D."/>
            <person name="Qin X."/>
            <person name="Deng J."/>
            <person name="Jiang H."/>
            <person name="Liu Y."/>
            <person name="Qu J."/>
            <person name="Song X.-Z."/>
            <person name="Zhang L."/>
            <person name="Thornton R."/>
            <person name="Coyle M."/>
            <person name="Francisco L."/>
            <person name="Jackson L."/>
            <person name="Javaid M."/>
            <person name="Korchina V."/>
            <person name="Kovar C."/>
            <person name="Mata R."/>
            <person name="Mathew T."/>
            <person name="Ngo R."/>
            <person name="Nguyen L."/>
            <person name="Nguyen N."/>
            <person name="Okwuonu G."/>
            <person name="Ongeri F."/>
            <person name="Pham C."/>
            <person name="Simmons D."/>
            <person name="Wilczek-Boney K."/>
            <person name="Hale W."/>
            <person name="Jakkamsetti A."/>
            <person name="Pham P."/>
            <person name="Ruth R."/>
            <person name="San Lucas F."/>
            <person name="Warren J."/>
            <person name="Zhang J."/>
            <person name="Zhao Z."/>
            <person name="Zhou C."/>
            <person name="Zhu D."/>
            <person name="Lee S."/>
            <person name="Bess C."/>
            <person name="Blankenburg K."/>
            <person name="Forbes L."/>
            <person name="Fu Q."/>
            <person name="Gubbala S."/>
            <person name="Hirani K."/>
            <person name="Jayaseelan J.C."/>
            <person name="Lara F."/>
            <person name="Munidasa M."/>
            <person name="Palculict T."/>
            <person name="Patil S."/>
            <person name="Pu L.-L."/>
            <person name="Saada N."/>
            <person name="Tang L."/>
            <person name="Weissenberger G."/>
            <person name="Zhu Y."/>
            <person name="Hemphill L."/>
            <person name="Shang Y."/>
            <person name="Youmans B."/>
            <person name="Ayvaz T."/>
            <person name="Ross M."/>
            <person name="Santibanez J."/>
            <person name="Aqrawi P."/>
            <person name="Gross S."/>
            <person name="Joshi V."/>
            <person name="Fowler G."/>
            <person name="Nazareth L."/>
            <person name="Reid J."/>
            <person name="Worley K."/>
            <person name="Petrosino J."/>
            <person name="Highlander S."/>
            <person name="Gibbs R."/>
            <person name="Gibbs R."/>
        </authorList>
    </citation>
    <scope>NUCLEOTIDE SEQUENCE [LARGE SCALE GENOMIC DNA]</scope>
    <source>
        <strain evidence="10 11">ATCC 51170</strain>
    </source>
</reference>
<keyword evidence="8 9" id="KW-0472">Membrane</keyword>
<evidence type="ECO:0000256" key="4">
    <source>
        <dbReference type="ARBA" id="ARBA00022597"/>
    </source>
</evidence>
<organism evidence="10 11">
    <name type="scientific">Anaerococcus vaginalis ATCC 51170</name>
    <dbReference type="NCBI Taxonomy" id="655811"/>
    <lineage>
        <taxon>Bacteria</taxon>
        <taxon>Bacillati</taxon>
        <taxon>Bacillota</taxon>
        <taxon>Tissierellia</taxon>
        <taxon>Tissierellales</taxon>
        <taxon>Peptoniphilaceae</taxon>
        <taxon>Anaerococcus</taxon>
    </lineage>
</organism>
<feature type="transmembrane region" description="Helical" evidence="9">
    <location>
        <begin position="81"/>
        <end position="100"/>
    </location>
</feature>
<protein>
    <submittedName>
        <fullName evidence="10">Putative 2-keto-3-deoxygluconate transporter</fullName>
    </submittedName>
</protein>
<evidence type="ECO:0000256" key="6">
    <source>
        <dbReference type="ARBA" id="ARBA00022847"/>
    </source>
</evidence>
<accession>C7HVP3</accession>
<evidence type="ECO:0000256" key="3">
    <source>
        <dbReference type="ARBA" id="ARBA00022475"/>
    </source>
</evidence>
<evidence type="ECO:0000256" key="5">
    <source>
        <dbReference type="ARBA" id="ARBA00022692"/>
    </source>
</evidence>
<gene>
    <name evidence="10" type="ORF">HMPREF0078_1479</name>
</gene>
<feature type="transmembrane region" description="Helical" evidence="9">
    <location>
        <begin position="139"/>
        <end position="160"/>
    </location>
</feature>
<dbReference type="GO" id="GO:0016020">
    <property type="term" value="C:membrane"/>
    <property type="evidence" value="ECO:0007669"/>
    <property type="project" value="InterPro"/>
</dbReference>
<evidence type="ECO:0000313" key="10">
    <source>
        <dbReference type="EMBL" id="EEU12183.1"/>
    </source>
</evidence>
<feature type="transmembrane region" description="Helical" evidence="9">
    <location>
        <begin position="14"/>
        <end position="32"/>
    </location>
</feature>
<keyword evidence="7 9" id="KW-1133">Transmembrane helix</keyword>
<evidence type="ECO:0000256" key="1">
    <source>
        <dbReference type="ARBA" id="ARBA00006430"/>
    </source>
</evidence>
<keyword evidence="4" id="KW-0762">Sugar transport</keyword>
<evidence type="ECO:0000256" key="7">
    <source>
        <dbReference type="ARBA" id="ARBA00022989"/>
    </source>
</evidence>
<dbReference type="Pfam" id="PF03812">
    <property type="entry name" value="KdgT"/>
    <property type="match status" value="1"/>
</dbReference>
<comment type="caution">
    <text evidence="10">The sequence shown here is derived from an EMBL/GenBank/DDBJ whole genome shotgun (WGS) entry which is preliminary data.</text>
</comment>
<sequence>MIKGVFMLKFMKKIPGGLLLIPMLISAIFYTFFPNFFNVGTVSGTFFTKKGINYILGLICFLSATSLDLKNLKNIIRKQGSILLLKFIISLIFGILFVKFFGLDGIFGISALAFITCICSLNPALYLALSYDYGDKDDIAAFSLAEILCMPAFPILIFSISKSSVIDWTPLISILIPLIFGIIIGNFDREMAEFFYPAINILTPFMGWSFGSGINLISAFKASFQRIFISILFYILTLPILFFYERKILKENGITSIGISSIAGLSTSVPEILANSDQTLAAISQTATAQIALGVLLTSFFTPFIMGKFANKLMCDNEN</sequence>
<feature type="transmembrane region" description="Helical" evidence="9">
    <location>
        <begin position="194"/>
        <end position="217"/>
    </location>
</feature>